<dbReference type="Proteomes" id="UP000008080">
    <property type="component" value="Chromosome"/>
</dbReference>
<dbReference type="Gene3D" id="3.30.110.170">
    <property type="entry name" value="Protein of unknown function (DUF541), domain 1"/>
    <property type="match status" value="1"/>
</dbReference>
<dbReference type="KEGG" id="bba:Bd2767"/>
<dbReference type="PANTHER" id="PTHR34387:SF2">
    <property type="entry name" value="SLR1258 PROTEIN"/>
    <property type="match status" value="1"/>
</dbReference>
<keyword evidence="2" id="KW-1185">Reference proteome</keyword>
<dbReference type="InterPro" id="IPR052022">
    <property type="entry name" value="26kDa_periplasmic_antigen"/>
</dbReference>
<protein>
    <submittedName>
        <fullName evidence="1">Outer membrane protein</fullName>
    </submittedName>
</protein>
<dbReference type="HOGENOM" id="CLU_080344_1_1_7"/>
<dbReference type="Gene3D" id="3.30.70.2970">
    <property type="entry name" value="Protein of unknown function (DUF541), domain 2"/>
    <property type="match status" value="1"/>
</dbReference>
<dbReference type="Pfam" id="PF04402">
    <property type="entry name" value="SIMPL"/>
    <property type="match status" value="1"/>
</dbReference>
<reference evidence="1 2" key="1">
    <citation type="journal article" date="2004" name="Science">
        <title>A predator unmasked: life cycle of Bdellovibrio bacteriovorus from a genomic perspective.</title>
        <authorList>
            <person name="Rendulic S."/>
            <person name="Jagtap P."/>
            <person name="Rosinus A."/>
            <person name="Eppinger M."/>
            <person name="Baar C."/>
            <person name="Lanz C."/>
            <person name="Keller H."/>
            <person name="Lambert C."/>
            <person name="Evans K.J."/>
            <person name="Goesmann A."/>
            <person name="Meyer F."/>
            <person name="Sockett R.E."/>
            <person name="Schuster S.C."/>
        </authorList>
    </citation>
    <scope>NUCLEOTIDE SEQUENCE [LARGE SCALE GENOMIC DNA]</scope>
    <source>
        <strain evidence="2">ATCC 15356 / DSM 50701 / NCIMB 9529 / HD100</strain>
    </source>
</reference>
<dbReference type="InterPro" id="IPR007497">
    <property type="entry name" value="SIMPL/DUF541"/>
</dbReference>
<organism evidence="1 2">
    <name type="scientific">Bdellovibrio bacteriovorus (strain ATCC 15356 / DSM 50701 / NCIMB 9529 / HD100)</name>
    <dbReference type="NCBI Taxonomy" id="264462"/>
    <lineage>
        <taxon>Bacteria</taxon>
        <taxon>Pseudomonadati</taxon>
        <taxon>Bdellovibrionota</taxon>
        <taxon>Bdellovibrionia</taxon>
        <taxon>Bdellovibrionales</taxon>
        <taxon>Pseudobdellovibrionaceae</taxon>
        <taxon>Bdellovibrio</taxon>
    </lineage>
</organism>
<dbReference type="AlphaFoldDB" id="Q6MJK8"/>
<proteinExistence type="predicted"/>
<name>Q6MJK8_BDEBA</name>
<dbReference type="GO" id="GO:0006974">
    <property type="term" value="P:DNA damage response"/>
    <property type="evidence" value="ECO:0007669"/>
    <property type="project" value="TreeGrafter"/>
</dbReference>
<dbReference type="PANTHER" id="PTHR34387">
    <property type="entry name" value="SLR1258 PROTEIN"/>
    <property type="match status" value="1"/>
</dbReference>
<dbReference type="eggNOG" id="COG2968">
    <property type="taxonomic scope" value="Bacteria"/>
</dbReference>
<sequence length="280" mass="30536">MLMHSAQPAELARRQPQKLKQLVHGQTVPYASALTQGKGRRMKKYVLAGLMAVSMVSGAQALADSRYIIVSGFAERGLDPNMVNLNIEVWSKASTAKQAQGLAANQFKQVRKTLEDFKVKKEDIQTDNYSLNPEYEYDQKLRQNKMVGFRVSQSLTVTLRKVEDAGNFLDALVADKKTMDAGVNVSSLSWDSDKRDQTETATLGEAVRATRTKADEIAKAAGVKIKGVSKISHGVSGGLPPQPVFRNFGGAKMMAEAASTDVAAGQIKVRVEVTAEYEIN</sequence>
<gene>
    <name evidence="1" type="ordered locus">Bd2767</name>
</gene>
<evidence type="ECO:0000313" key="2">
    <source>
        <dbReference type="Proteomes" id="UP000008080"/>
    </source>
</evidence>
<accession>Q6MJK8</accession>
<evidence type="ECO:0000313" key="1">
    <source>
        <dbReference type="EMBL" id="CAE80552.1"/>
    </source>
</evidence>
<dbReference type="EMBL" id="BX842653">
    <property type="protein sequence ID" value="CAE80552.1"/>
    <property type="molecule type" value="Genomic_DNA"/>
</dbReference>